<evidence type="ECO:0000256" key="2">
    <source>
        <dbReference type="ARBA" id="ARBA00022617"/>
    </source>
</evidence>
<reference evidence="9" key="1">
    <citation type="submission" date="2024-02" db="EMBL/GenBank/DDBJ databases">
        <authorList>
            <consortium name="ELIXIR-Norway"/>
            <consortium name="Elixir Norway"/>
        </authorList>
    </citation>
    <scope>NUCLEOTIDE SEQUENCE</scope>
</reference>
<dbReference type="Gene3D" id="1.10.630.10">
    <property type="entry name" value="Cytochrome P450"/>
    <property type="match status" value="1"/>
</dbReference>
<evidence type="ECO:0000313" key="10">
    <source>
        <dbReference type="Proteomes" id="UP001497444"/>
    </source>
</evidence>
<dbReference type="InterPro" id="IPR001128">
    <property type="entry name" value="Cyt_P450"/>
</dbReference>
<dbReference type="InterPro" id="IPR017972">
    <property type="entry name" value="Cyt_P450_CS"/>
</dbReference>
<dbReference type="Proteomes" id="UP001497444">
    <property type="component" value="Chromosome 9"/>
</dbReference>
<dbReference type="InterPro" id="IPR002401">
    <property type="entry name" value="Cyt_P450_E_grp-I"/>
</dbReference>
<evidence type="ECO:0000256" key="8">
    <source>
        <dbReference type="SAM" id="Phobius"/>
    </source>
</evidence>
<evidence type="ECO:0000256" key="6">
    <source>
        <dbReference type="ARBA" id="ARBA00023033"/>
    </source>
</evidence>
<keyword evidence="2 7" id="KW-0349">Heme</keyword>
<keyword evidence="6 7" id="KW-0503">Monooxygenase</keyword>
<keyword evidence="8" id="KW-0472">Membrane</keyword>
<keyword evidence="4 7" id="KW-0560">Oxidoreductase</keyword>
<dbReference type="Pfam" id="PF00067">
    <property type="entry name" value="p450"/>
    <property type="match status" value="1"/>
</dbReference>
<keyword evidence="10" id="KW-1185">Reference proteome</keyword>
<proteinExistence type="inferred from homology"/>
<feature type="transmembrane region" description="Helical" evidence="8">
    <location>
        <begin position="24"/>
        <end position="41"/>
    </location>
</feature>
<evidence type="ECO:0000313" key="9">
    <source>
        <dbReference type="EMBL" id="CAK9279299.1"/>
    </source>
</evidence>
<evidence type="ECO:0000256" key="5">
    <source>
        <dbReference type="ARBA" id="ARBA00023004"/>
    </source>
</evidence>
<dbReference type="CDD" id="cd11043">
    <property type="entry name" value="CYP90-like"/>
    <property type="match status" value="1"/>
</dbReference>
<gene>
    <name evidence="9" type="ORF">CSSPJE1EN1_LOCUS24777</name>
</gene>
<dbReference type="PRINTS" id="PR00463">
    <property type="entry name" value="EP450I"/>
</dbReference>
<name>A0ABP0XKL1_9BRYO</name>
<keyword evidence="8" id="KW-1133">Transmembrane helix</keyword>
<keyword evidence="8" id="KW-0812">Transmembrane</keyword>
<keyword evidence="5 7" id="KW-0408">Iron</keyword>
<dbReference type="PROSITE" id="PS00086">
    <property type="entry name" value="CYTOCHROME_P450"/>
    <property type="match status" value="1"/>
</dbReference>
<evidence type="ECO:0008006" key="11">
    <source>
        <dbReference type="Google" id="ProtNLM"/>
    </source>
</evidence>
<evidence type="ECO:0000256" key="3">
    <source>
        <dbReference type="ARBA" id="ARBA00022723"/>
    </source>
</evidence>
<dbReference type="PANTHER" id="PTHR24286">
    <property type="entry name" value="CYTOCHROME P450 26"/>
    <property type="match status" value="1"/>
</dbReference>
<dbReference type="EMBL" id="OZ020104">
    <property type="protein sequence ID" value="CAK9279299.1"/>
    <property type="molecule type" value="Genomic_DNA"/>
</dbReference>
<dbReference type="SUPFAM" id="SSF48264">
    <property type="entry name" value="Cytochrome P450"/>
    <property type="match status" value="1"/>
</dbReference>
<evidence type="ECO:0000256" key="7">
    <source>
        <dbReference type="RuleBase" id="RU000461"/>
    </source>
</evidence>
<dbReference type="InterPro" id="IPR036396">
    <property type="entry name" value="Cyt_P450_sf"/>
</dbReference>
<evidence type="ECO:0000256" key="4">
    <source>
        <dbReference type="ARBA" id="ARBA00023002"/>
    </source>
</evidence>
<keyword evidence="3 7" id="KW-0479">Metal-binding</keyword>
<sequence length="498" mass="57078">MGHRAYYDCKITDLLCLSSTFGDVGLAIGIVIGVVTLYRWYSWQRNLKDSAKTTLPPGSLGLPFLGETLEFLRAYQANKFMEAFINPRVAKYGQVFKTHVLFSPLVFLGPPESNKFLFSNENNLVQASWPSSIHKLLGRDNIMVKMGEEHKKGRQILSSFFGPIGLQSFVLRMHETTRAHFEQFWEKKDEIMAGKLLKKFTLSLAIDLFMSIREGPEFHALAHDMITYVAGFMSLPLNLPGTTYHKARLARKRLLHKLDIIICQKRKDLEEGKISPRQDLLSILISTPDDQGHLVSNEEIKDNILLLLFAGHDTTSSTLALIIKYLFLNPHCLQEVIKEQKKIAMEKVGDLLCWDDTRKMKYTWQVIQESMRIQPILTFAPRETLKEIEYGGFTIPKGWKVAWSGPLSHSSPQFFPNPERFDPSRFEGIGPKPFTYVPFGGGPRMCPGSEFARTEMVVFIHHLVLNYEWSMIDPFEKMTMNPFPTFQKGLQLKIHKKD</sequence>
<dbReference type="PANTHER" id="PTHR24286:SF384">
    <property type="entry name" value="P450, PUTATIVE (EUROFUNG)-RELATED"/>
    <property type="match status" value="1"/>
</dbReference>
<organism evidence="9 10">
    <name type="scientific">Sphagnum jensenii</name>
    <dbReference type="NCBI Taxonomy" id="128206"/>
    <lineage>
        <taxon>Eukaryota</taxon>
        <taxon>Viridiplantae</taxon>
        <taxon>Streptophyta</taxon>
        <taxon>Embryophyta</taxon>
        <taxon>Bryophyta</taxon>
        <taxon>Sphagnophytina</taxon>
        <taxon>Sphagnopsida</taxon>
        <taxon>Sphagnales</taxon>
        <taxon>Sphagnaceae</taxon>
        <taxon>Sphagnum</taxon>
    </lineage>
</organism>
<comment type="similarity">
    <text evidence="1 7">Belongs to the cytochrome P450 family.</text>
</comment>
<protein>
    <recommendedName>
        <fullName evidence="11">Cytochrome P450</fullName>
    </recommendedName>
</protein>
<dbReference type="PRINTS" id="PR00385">
    <property type="entry name" value="P450"/>
</dbReference>
<evidence type="ECO:0000256" key="1">
    <source>
        <dbReference type="ARBA" id="ARBA00010617"/>
    </source>
</evidence>
<accession>A0ABP0XKL1</accession>